<dbReference type="Pfam" id="PF00041">
    <property type="entry name" value="fn3"/>
    <property type="match status" value="1"/>
</dbReference>
<dbReference type="InterPro" id="IPR003961">
    <property type="entry name" value="FN3_dom"/>
</dbReference>
<dbReference type="SUPFAM" id="SSF49265">
    <property type="entry name" value="Fibronectin type III"/>
    <property type="match status" value="1"/>
</dbReference>
<dbReference type="EMBL" id="UINC01141501">
    <property type="protein sequence ID" value="SVD29271.1"/>
    <property type="molecule type" value="Genomic_DNA"/>
</dbReference>
<evidence type="ECO:0000313" key="2">
    <source>
        <dbReference type="EMBL" id="SVD29271.1"/>
    </source>
</evidence>
<evidence type="ECO:0000259" key="1">
    <source>
        <dbReference type="PROSITE" id="PS50853"/>
    </source>
</evidence>
<dbReference type="PROSITE" id="PS50853">
    <property type="entry name" value="FN3"/>
    <property type="match status" value="2"/>
</dbReference>
<sequence>DVDRLGQEATSSYTFQVILKSTGEIIFQYNTMTGPLNGATIGWQNFYRTEGTSIVYNNANFNLIHNSWAVRIEDINSGLPPPSSFASAASYQTVDLSWVASSSDSVANYVIYRGTSSGSLSPLDSVASTVTSYSNTGLTNGTTYYYGIRSKSSSGGYSVMRTTTATPNVASPTNLSVTVTTGQATLSWTAAIGSSIARTLIYQGTSSSNLSLVDSTSDASTATKTITGLTNNSTYYFYVQSRGTDGSVSSATAQVEATPTYTGPVWWVSASASTNGDGTSTTPFRYITSAIAAAAE</sequence>
<dbReference type="SMART" id="SM00060">
    <property type="entry name" value="FN3"/>
    <property type="match status" value="2"/>
</dbReference>
<dbReference type="CDD" id="cd00063">
    <property type="entry name" value="FN3"/>
    <property type="match status" value="2"/>
</dbReference>
<dbReference type="AlphaFoldDB" id="A0A382U662"/>
<reference evidence="2" key="1">
    <citation type="submission" date="2018-05" db="EMBL/GenBank/DDBJ databases">
        <authorList>
            <person name="Lanie J.A."/>
            <person name="Ng W.-L."/>
            <person name="Kazmierczak K.M."/>
            <person name="Andrzejewski T.M."/>
            <person name="Davidsen T.M."/>
            <person name="Wayne K.J."/>
            <person name="Tettelin H."/>
            <person name="Glass J.I."/>
            <person name="Rusch D."/>
            <person name="Podicherti R."/>
            <person name="Tsui H.-C.T."/>
            <person name="Winkler M.E."/>
        </authorList>
    </citation>
    <scope>NUCLEOTIDE SEQUENCE</scope>
</reference>
<name>A0A382U662_9ZZZZ</name>
<dbReference type="Gene3D" id="2.60.40.10">
    <property type="entry name" value="Immunoglobulins"/>
    <property type="match status" value="2"/>
</dbReference>
<feature type="domain" description="Fibronectin type-III" evidence="1">
    <location>
        <begin position="80"/>
        <end position="169"/>
    </location>
</feature>
<organism evidence="2">
    <name type="scientific">marine metagenome</name>
    <dbReference type="NCBI Taxonomy" id="408172"/>
    <lineage>
        <taxon>unclassified sequences</taxon>
        <taxon>metagenomes</taxon>
        <taxon>ecological metagenomes</taxon>
    </lineage>
</organism>
<accession>A0A382U662</accession>
<feature type="domain" description="Fibronectin type-III" evidence="1">
    <location>
        <begin position="171"/>
        <end position="265"/>
    </location>
</feature>
<feature type="non-terminal residue" evidence="2">
    <location>
        <position position="296"/>
    </location>
</feature>
<protein>
    <recommendedName>
        <fullName evidence="1">Fibronectin type-III domain-containing protein</fullName>
    </recommendedName>
</protein>
<proteinExistence type="predicted"/>
<gene>
    <name evidence="2" type="ORF">METZ01_LOCUS382125</name>
</gene>
<dbReference type="InterPro" id="IPR013783">
    <property type="entry name" value="Ig-like_fold"/>
</dbReference>
<dbReference type="InterPro" id="IPR036116">
    <property type="entry name" value="FN3_sf"/>
</dbReference>
<feature type="non-terminal residue" evidence="2">
    <location>
        <position position="1"/>
    </location>
</feature>